<dbReference type="Gene3D" id="1.10.10.1320">
    <property type="entry name" value="Anti-sigma factor, zinc-finger domain"/>
    <property type="match status" value="1"/>
</dbReference>
<dbReference type="InterPro" id="IPR041916">
    <property type="entry name" value="Anti_sigma_zinc_sf"/>
</dbReference>
<dbReference type="Pfam" id="PF13490">
    <property type="entry name" value="zf-HC2"/>
    <property type="match status" value="1"/>
</dbReference>
<evidence type="ECO:0000256" key="1">
    <source>
        <dbReference type="SAM" id="Phobius"/>
    </source>
</evidence>
<dbReference type="AlphaFoldDB" id="A0A3B0US82"/>
<evidence type="ECO:0000259" key="2">
    <source>
        <dbReference type="Pfam" id="PF13490"/>
    </source>
</evidence>
<accession>A0A3B0US82</accession>
<sequence>MTSQKSKQTTELEADGALCRLVQTWLPGYLHSELTAVQQRQLQAHLAQCNSCAQRVQEARLLDADLQAEANRYQPRLSQNMSLHIQKRVYRRMQRSLMWQRTTRFVQISTAVAALVVLLAGSFLFSRFWLSFLANPPTETPVAGEELNLPAVPQPVATVEVQLPNADLEIENGRLDLRDTQTSLTPGQTPEQLAATLVTTALAKDARSLNGLFVRTGMAQESSVRIWLLFSKRCQWSLDSATDLQFTRRQSQLSNLATILIWYDGKRVGEIKMRRFSDNWFITFTQPPAINQCLLDQYKNRS</sequence>
<protein>
    <recommendedName>
        <fullName evidence="2">Putative zinc-finger domain-containing protein</fullName>
    </recommendedName>
</protein>
<feature type="transmembrane region" description="Helical" evidence="1">
    <location>
        <begin position="105"/>
        <end position="130"/>
    </location>
</feature>
<gene>
    <name evidence="3" type="ORF">MNBD_CHLOROFLEXI01-3657</name>
</gene>
<proteinExistence type="predicted"/>
<keyword evidence="1" id="KW-0812">Transmembrane</keyword>
<feature type="domain" description="Putative zinc-finger" evidence="2">
    <location>
        <begin position="19"/>
        <end position="53"/>
    </location>
</feature>
<organism evidence="3">
    <name type="scientific">hydrothermal vent metagenome</name>
    <dbReference type="NCBI Taxonomy" id="652676"/>
    <lineage>
        <taxon>unclassified sequences</taxon>
        <taxon>metagenomes</taxon>
        <taxon>ecological metagenomes</taxon>
    </lineage>
</organism>
<keyword evidence="1" id="KW-1133">Transmembrane helix</keyword>
<dbReference type="InterPro" id="IPR027383">
    <property type="entry name" value="Znf_put"/>
</dbReference>
<evidence type="ECO:0000313" key="3">
    <source>
        <dbReference type="EMBL" id="VAW31930.1"/>
    </source>
</evidence>
<reference evidence="3" key="1">
    <citation type="submission" date="2018-06" db="EMBL/GenBank/DDBJ databases">
        <authorList>
            <person name="Zhirakovskaya E."/>
        </authorList>
    </citation>
    <scope>NUCLEOTIDE SEQUENCE</scope>
</reference>
<name>A0A3B0US82_9ZZZZ</name>
<keyword evidence="1" id="KW-0472">Membrane</keyword>
<dbReference type="EMBL" id="UOEU01000303">
    <property type="protein sequence ID" value="VAW31930.1"/>
    <property type="molecule type" value="Genomic_DNA"/>
</dbReference>